<dbReference type="PANTHER" id="PTHR47506:SF8">
    <property type="entry name" value="REPRESSOR OF PUTATIVE XENOBIOTIC REDUCTASE TETR FAMILY-RELATED"/>
    <property type="match status" value="1"/>
</dbReference>
<dbReference type="PROSITE" id="PS50977">
    <property type="entry name" value="HTH_TETR_2"/>
    <property type="match status" value="1"/>
</dbReference>
<evidence type="ECO:0000313" key="7">
    <source>
        <dbReference type="Proteomes" id="UP000193100"/>
    </source>
</evidence>
<reference evidence="6 7" key="1">
    <citation type="submission" date="2017-04" db="EMBL/GenBank/DDBJ databases">
        <title>Genome Sequence of Marinobacter salarius strain SMR5 Isolated from a culture of the Diatom Skeletonema marinoi.</title>
        <authorList>
            <person name="Topel M."/>
            <person name="Pinder M.I.M."/>
            <person name="Johansson O.N."/>
            <person name="Kourtchenko O."/>
            <person name="Godhe A."/>
            <person name="Clarke A.K."/>
        </authorList>
    </citation>
    <scope>NUCLEOTIDE SEQUENCE [LARGE SCALE GENOMIC DNA]</scope>
    <source>
        <strain evidence="6 7">SMR5</strain>
    </source>
</reference>
<dbReference type="InterPro" id="IPR011075">
    <property type="entry name" value="TetR_C"/>
</dbReference>
<name>A0A1W6K4D8_9GAMM</name>
<dbReference type="InterPro" id="IPR036271">
    <property type="entry name" value="Tet_transcr_reg_TetR-rel_C_sf"/>
</dbReference>
<dbReference type="AlphaFoldDB" id="A0A1W6K4D8"/>
<dbReference type="InterPro" id="IPR009057">
    <property type="entry name" value="Homeodomain-like_sf"/>
</dbReference>
<dbReference type="Gene3D" id="1.10.357.10">
    <property type="entry name" value="Tetracycline Repressor, domain 2"/>
    <property type="match status" value="1"/>
</dbReference>
<dbReference type="SUPFAM" id="SSF46689">
    <property type="entry name" value="Homeodomain-like"/>
    <property type="match status" value="1"/>
</dbReference>
<dbReference type="Proteomes" id="UP000193100">
    <property type="component" value="Chromosome"/>
</dbReference>
<protein>
    <submittedName>
        <fullName evidence="6">HTH-type transcriptional repressor ComR</fullName>
    </submittedName>
</protein>
<sequence>MARNARYDRQIALDKAMNLFWERGYAGASMKQIEQALDMRPGSIYATFGSKDGLFSEALAAYAQRSGLELREHLAGSPSVMDGLQEHLRCIARQASPGGESPSRACMVVKTLLEASNTNTAIANQANSILSAIEQALTELLEQSKRQGELAPGTHCARLARLLQAQIIGLRSFAQREISSEQVAELAEDMAAMLDHYRARH</sequence>
<evidence type="ECO:0000259" key="5">
    <source>
        <dbReference type="PROSITE" id="PS50977"/>
    </source>
</evidence>
<gene>
    <name evidence="6" type="primary">comR</name>
    <name evidence="6" type="ORF">MARSALSMR5_00093</name>
</gene>
<evidence type="ECO:0000256" key="1">
    <source>
        <dbReference type="ARBA" id="ARBA00023015"/>
    </source>
</evidence>
<organism evidence="6 7">
    <name type="scientific">Marinobacter salarius</name>
    <dbReference type="NCBI Taxonomy" id="1420917"/>
    <lineage>
        <taxon>Bacteria</taxon>
        <taxon>Pseudomonadati</taxon>
        <taxon>Pseudomonadota</taxon>
        <taxon>Gammaproteobacteria</taxon>
        <taxon>Pseudomonadales</taxon>
        <taxon>Marinobacteraceae</taxon>
        <taxon>Marinobacter</taxon>
    </lineage>
</organism>
<dbReference type="EMBL" id="CP020931">
    <property type="protein sequence ID" value="ARM82199.1"/>
    <property type="molecule type" value="Genomic_DNA"/>
</dbReference>
<feature type="domain" description="HTH tetR-type" evidence="5">
    <location>
        <begin position="6"/>
        <end position="66"/>
    </location>
</feature>
<evidence type="ECO:0000256" key="3">
    <source>
        <dbReference type="ARBA" id="ARBA00023163"/>
    </source>
</evidence>
<dbReference type="Gene3D" id="1.10.10.60">
    <property type="entry name" value="Homeodomain-like"/>
    <property type="match status" value="1"/>
</dbReference>
<proteinExistence type="predicted"/>
<accession>A0A1W6K4D8</accession>
<keyword evidence="3" id="KW-0804">Transcription</keyword>
<evidence type="ECO:0000256" key="2">
    <source>
        <dbReference type="ARBA" id="ARBA00023125"/>
    </source>
</evidence>
<feature type="DNA-binding region" description="H-T-H motif" evidence="4">
    <location>
        <begin position="29"/>
        <end position="48"/>
    </location>
</feature>
<dbReference type="SUPFAM" id="SSF48498">
    <property type="entry name" value="Tetracyclin repressor-like, C-terminal domain"/>
    <property type="match status" value="1"/>
</dbReference>
<dbReference type="Pfam" id="PF16925">
    <property type="entry name" value="TetR_C_13"/>
    <property type="match status" value="1"/>
</dbReference>
<dbReference type="RefSeq" id="WP_085678130.1">
    <property type="nucleotide sequence ID" value="NZ_CP020931.1"/>
</dbReference>
<dbReference type="InterPro" id="IPR001647">
    <property type="entry name" value="HTH_TetR"/>
</dbReference>
<dbReference type="PANTHER" id="PTHR47506">
    <property type="entry name" value="TRANSCRIPTIONAL REGULATORY PROTEIN"/>
    <property type="match status" value="1"/>
</dbReference>
<keyword evidence="2 4" id="KW-0238">DNA-binding</keyword>
<dbReference type="GO" id="GO:0003677">
    <property type="term" value="F:DNA binding"/>
    <property type="evidence" value="ECO:0007669"/>
    <property type="project" value="UniProtKB-UniRule"/>
</dbReference>
<dbReference type="Pfam" id="PF00440">
    <property type="entry name" value="TetR_N"/>
    <property type="match status" value="1"/>
</dbReference>
<dbReference type="GeneID" id="77254114"/>
<evidence type="ECO:0000313" key="6">
    <source>
        <dbReference type="EMBL" id="ARM82199.1"/>
    </source>
</evidence>
<evidence type="ECO:0000256" key="4">
    <source>
        <dbReference type="PROSITE-ProRule" id="PRU00335"/>
    </source>
</evidence>
<keyword evidence="1" id="KW-0805">Transcription regulation</keyword>